<dbReference type="PROSITE" id="PS00356">
    <property type="entry name" value="HTH_LACI_1"/>
    <property type="match status" value="1"/>
</dbReference>
<dbReference type="PANTHER" id="PTHR30146:SF109">
    <property type="entry name" value="HTH-TYPE TRANSCRIPTIONAL REGULATOR GALS"/>
    <property type="match status" value="1"/>
</dbReference>
<dbReference type="PANTHER" id="PTHR30146">
    <property type="entry name" value="LACI-RELATED TRANSCRIPTIONAL REPRESSOR"/>
    <property type="match status" value="1"/>
</dbReference>
<proteinExistence type="predicted"/>
<dbReference type="GO" id="GO:0000976">
    <property type="term" value="F:transcription cis-regulatory region binding"/>
    <property type="evidence" value="ECO:0007669"/>
    <property type="project" value="TreeGrafter"/>
</dbReference>
<feature type="domain" description="HTH lacI-type" evidence="4">
    <location>
        <begin position="6"/>
        <end position="60"/>
    </location>
</feature>
<dbReference type="GO" id="GO:0003700">
    <property type="term" value="F:DNA-binding transcription factor activity"/>
    <property type="evidence" value="ECO:0007669"/>
    <property type="project" value="TreeGrafter"/>
</dbReference>
<dbReference type="InterPro" id="IPR028082">
    <property type="entry name" value="Peripla_BP_I"/>
</dbReference>
<evidence type="ECO:0000313" key="5">
    <source>
        <dbReference type="EMBL" id="SEO87800.1"/>
    </source>
</evidence>
<dbReference type="SUPFAM" id="SSF47413">
    <property type="entry name" value="lambda repressor-like DNA-binding domains"/>
    <property type="match status" value="1"/>
</dbReference>
<gene>
    <name evidence="5" type="ORF">SAMN04488134_11542</name>
</gene>
<dbReference type="PROSITE" id="PS50932">
    <property type="entry name" value="HTH_LACI_2"/>
    <property type="match status" value="1"/>
</dbReference>
<keyword evidence="6" id="KW-1185">Reference proteome</keyword>
<dbReference type="SMART" id="SM00354">
    <property type="entry name" value="HTH_LACI"/>
    <property type="match status" value="1"/>
</dbReference>
<dbReference type="Pfam" id="PF00356">
    <property type="entry name" value="LacI"/>
    <property type="match status" value="1"/>
</dbReference>
<dbReference type="OrthoDB" id="9796186at2"/>
<dbReference type="InterPro" id="IPR000843">
    <property type="entry name" value="HTH_LacI"/>
</dbReference>
<dbReference type="CDD" id="cd06267">
    <property type="entry name" value="PBP1_LacI_sugar_binding-like"/>
    <property type="match status" value="1"/>
</dbReference>
<dbReference type="AlphaFoldDB" id="A0A1H8T9R3"/>
<dbReference type="InterPro" id="IPR046335">
    <property type="entry name" value="LacI/GalR-like_sensor"/>
</dbReference>
<dbReference type="Gene3D" id="3.40.50.2300">
    <property type="match status" value="2"/>
</dbReference>
<evidence type="ECO:0000313" key="6">
    <source>
        <dbReference type="Proteomes" id="UP000199300"/>
    </source>
</evidence>
<dbReference type="STRING" id="872970.SAMN04488134_11542"/>
<reference evidence="5 6" key="1">
    <citation type="submission" date="2016-10" db="EMBL/GenBank/DDBJ databases">
        <authorList>
            <person name="de Groot N.N."/>
        </authorList>
    </citation>
    <scope>NUCLEOTIDE SEQUENCE [LARGE SCALE GENOMIC DNA]</scope>
    <source>
        <strain evidence="5 6">CGMCC 1.10434</strain>
    </source>
</reference>
<dbReference type="Gene3D" id="1.10.260.40">
    <property type="entry name" value="lambda repressor-like DNA-binding domains"/>
    <property type="match status" value="1"/>
</dbReference>
<dbReference type="RefSeq" id="WP_091500118.1">
    <property type="nucleotide sequence ID" value="NZ_FODJ01000015.1"/>
</dbReference>
<evidence type="ECO:0000256" key="2">
    <source>
        <dbReference type="ARBA" id="ARBA00023125"/>
    </source>
</evidence>
<dbReference type="EMBL" id="FODJ01000015">
    <property type="protein sequence ID" value="SEO87800.1"/>
    <property type="molecule type" value="Genomic_DNA"/>
</dbReference>
<dbReference type="Pfam" id="PF13377">
    <property type="entry name" value="Peripla_BP_3"/>
    <property type="match status" value="1"/>
</dbReference>
<dbReference type="SUPFAM" id="SSF53822">
    <property type="entry name" value="Periplasmic binding protein-like I"/>
    <property type="match status" value="1"/>
</dbReference>
<evidence type="ECO:0000256" key="1">
    <source>
        <dbReference type="ARBA" id="ARBA00023015"/>
    </source>
</evidence>
<keyword evidence="1" id="KW-0805">Transcription regulation</keyword>
<dbReference type="Proteomes" id="UP000199300">
    <property type="component" value="Unassembled WGS sequence"/>
</dbReference>
<dbReference type="PRINTS" id="PR00036">
    <property type="entry name" value="HTHLACI"/>
</dbReference>
<name>A0A1H8T9R3_9BACI</name>
<evidence type="ECO:0000259" key="4">
    <source>
        <dbReference type="PROSITE" id="PS50932"/>
    </source>
</evidence>
<accession>A0A1H8T9R3</accession>
<sequence>MEHKKVTIYDLAREAGVSTATVSRVIAGNYPVSQGTREKVQQIIDHYNYHPNALARTLSNKKSKLIGFITPAITNPFFSQVFVEVEKSALEKGYSVLLGNSLNDREIEARYIRMLLEQQAEGIILLGGLINDSNPDLERVQELIAIQKRTKLVMINGSVEGMGNCSISTDEAAGMRLIIDHLVRQGHRKIGLIGGVKGITTTDIKVSTFKAELKKHQLIFRKSWQCYSEYSIEGGEDGFKQLMSLNKEVPTALIGINDMVGVGMIKASKRYPNQHFAFVGFDDTSLAQTSSPELTSVRHPYEELGKRAIEMMEANAKAQHVMLAPSLVVKESTVKSINRV</sequence>
<keyword evidence="2" id="KW-0238">DNA-binding</keyword>
<dbReference type="InterPro" id="IPR010982">
    <property type="entry name" value="Lambda_DNA-bd_dom_sf"/>
</dbReference>
<protein>
    <submittedName>
        <fullName evidence="5">LacI family transcriptional regulator</fullName>
    </submittedName>
</protein>
<keyword evidence="3" id="KW-0804">Transcription</keyword>
<organism evidence="5 6">
    <name type="scientific">Amphibacillus marinus</name>
    <dbReference type="NCBI Taxonomy" id="872970"/>
    <lineage>
        <taxon>Bacteria</taxon>
        <taxon>Bacillati</taxon>
        <taxon>Bacillota</taxon>
        <taxon>Bacilli</taxon>
        <taxon>Bacillales</taxon>
        <taxon>Bacillaceae</taxon>
        <taxon>Amphibacillus</taxon>
    </lineage>
</organism>
<dbReference type="CDD" id="cd01392">
    <property type="entry name" value="HTH_LacI"/>
    <property type="match status" value="1"/>
</dbReference>
<evidence type="ECO:0000256" key="3">
    <source>
        <dbReference type="ARBA" id="ARBA00023163"/>
    </source>
</evidence>